<name>A0A484I6Y7_9ARCH</name>
<gene>
    <name evidence="1" type="ORF">NFRAN_1176</name>
</gene>
<reference evidence="1 2" key="1">
    <citation type="submission" date="2019-02" db="EMBL/GenBank/DDBJ databases">
        <authorList>
            <person name="Lehtovirta-Morley E L."/>
        </authorList>
    </citation>
    <scope>NUCLEOTIDE SEQUENCE [LARGE SCALE GENOMIC DNA]</scope>
    <source>
        <strain evidence="1">NFRAN1</strain>
    </source>
</reference>
<evidence type="ECO:0000313" key="2">
    <source>
        <dbReference type="Proteomes" id="UP000294299"/>
    </source>
</evidence>
<proteinExistence type="predicted"/>
<dbReference type="Proteomes" id="UP000294299">
    <property type="component" value="Chromosome NFRAN"/>
</dbReference>
<accession>A0A484I6Y7</accession>
<dbReference type="EMBL" id="LR216287">
    <property type="protein sequence ID" value="VFJ13498.1"/>
    <property type="molecule type" value="Genomic_DNA"/>
</dbReference>
<keyword evidence="2" id="KW-1185">Reference proteome</keyword>
<sequence>MKCRICNTPIVIMPLKIVTLDKQKEVYYDVILDICDYCSGPVIGVRKHNRQDSISLNNIRNEHKILEDKIDFYTKSLDTNDRAS</sequence>
<dbReference type="AlphaFoldDB" id="A0A484I6Y7"/>
<dbReference type="KEGG" id="nfn:NFRAN_1176"/>
<organism evidence="1 2">
    <name type="scientific">Candidatus Nitrosocosmicus franklandianus</name>
    <dbReference type="NCBI Taxonomy" id="1798806"/>
    <lineage>
        <taxon>Archaea</taxon>
        <taxon>Nitrososphaerota</taxon>
        <taxon>Nitrososphaeria</taxon>
        <taxon>Nitrososphaerales</taxon>
        <taxon>Nitrososphaeraceae</taxon>
        <taxon>Candidatus Nitrosocosmicus</taxon>
    </lineage>
</organism>
<protein>
    <submittedName>
        <fullName evidence="1">Uncharacterized protein</fullName>
    </submittedName>
</protein>
<evidence type="ECO:0000313" key="1">
    <source>
        <dbReference type="EMBL" id="VFJ13498.1"/>
    </source>
</evidence>